<dbReference type="InterPro" id="IPR003593">
    <property type="entry name" value="AAA+_ATPase"/>
</dbReference>
<dbReference type="InterPro" id="IPR011527">
    <property type="entry name" value="ABC1_TM_dom"/>
</dbReference>
<evidence type="ECO:0000313" key="10">
    <source>
        <dbReference type="EMBL" id="SHE96879.1"/>
    </source>
</evidence>
<dbReference type="Gene3D" id="1.20.1560.10">
    <property type="entry name" value="ABC transporter type 1, transmembrane domain"/>
    <property type="match status" value="1"/>
</dbReference>
<dbReference type="SUPFAM" id="SSF52540">
    <property type="entry name" value="P-loop containing nucleoside triphosphate hydrolases"/>
    <property type="match status" value="1"/>
</dbReference>
<dbReference type="RefSeq" id="WP_111944827.1">
    <property type="nucleotide sequence ID" value="NZ_FQVM01000021.1"/>
</dbReference>
<evidence type="ECO:0000256" key="3">
    <source>
        <dbReference type="ARBA" id="ARBA00022741"/>
    </source>
</evidence>
<dbReference type="OrthoDB" id="9762778at2"/>
<dbReference type="Pfam" id="PF00664">
    <property type="entry name" value="ABC_membrane"/>
    <property type="match status" value="1"/>
</dbReference>
<dbReference type="PANTHER" id="PTHR43394">
    <property type="entry name" value="ATP-DEPENDENT PERMEASE MDL1, MITOCHONDRIAL"/>
    <property type="match status" value="1"/>
</dbReference>
<feature type="domain" description="ABC transporter" evidence="8">
    <location>
        <begin position="334"/>
        <end position="567"/>
    </location>
</feature>
<proteinExistence type="predicted"/>
<feature type="transmembrane region" description="Helical" evidence="7">
    <location>
        <begin position="276"/>
        <end position="301"/>
    </location>
</feature>
<evidence type="ECO:0000259" key="9">
    <source>
        <dbReference type="PROSITE" id="PS50929"/>
    </source>
</evidence>
<keyword evidence="4 10" id="KW-0067">ATP-binding</keyword>
<name>A0A1M4XTQ3_9CLOT</name>
<dbReference type="InterPro" id="IPR036640">
    <property type="entry name" value="ABC1_TM_sf"/>
</dbReference>
<evidence type="ECO:0000256" key="1">
    <source>
        <dbReference type="ARBA" id="ARBA00004651"/>
    </source>
</evidence>
<evidence type="ECO:0000256" key="5">
    <source>
        <dbReference type="ARBA" id="ARBA00022989"/>
    </source>
</evidence>
<feature type="transmembrane region" description="Helical" evidence="7">
    <location>
        <begin position="20"/>
        <end position="38"/>
    </location>
</feature>
<dbReference type="Gene3D" id="3.40.50.300">
    <property type="entry name" value="P-loop containing nucleotide triphosphate hydrolases"/>
    <property type="match status" value="1"/>
</dbReference>
<dbReference type="SMART" id="SM00382">
    <property type="entry name" value="AAA"/>
    <property type="match status" value="1"/>
</dbReference>
<comment type="subcellular location">
    <subcellularLocation>
        <location evidence="1">Cell membrane</location>
        <topology evidence="1">Multi-pass membrane protein</topology>
    </subcellularLocation>
</comment>
<feature type="transmembrane region" description="Helical" evidence="7">
    <location>
        <begin position="166"/>
        <end position="183"/>
    </location>
</feature>
<dbReference type="InterPro" id="IPR017871">
    <property type="entry name" value="ABC_transporter-like_CS"/>
</dbReference>
<feature type="transmembrane region" description="Helical" evidence="7">
    <location>
        <begin position="141"/>
        <end position="160"/>
    </location>
</feature>
<evidence type="ECO:0000256" key="7">
    <source>
        <dbReference type="SAM" id="Phobius"/>
    </source>
</evidence>
<dbReference type="STRING" id="1533.SAMN05443638_1215"/>
<reference evidence="10 11" key="1">
    <citation type="submission" date="2016-11" db="EMBL/GenBank/DDBJ databases">
        <authorList>
            <person name="Jaros S."/>
            <person name="Januszkiewicz K."/>
            <person name="Wedrychowicz H."/>
        </authorList>
    </citation>
    <scope>NUCLEOTIDE SEQUENCE [LARGE SCALE GENOMIC DNA]</scope>
    <source>
        <strain evidence="10 11">DSM 2631</strain>
    </source>
</reference>
<evidence type="ECO:0000256" key="6">
    <source>
        <dbReference type="ARBA" id="ARBA00023136"/>
    </source>
</evidence>
<organism evidence="10 11">
    <name type="scientific">Clostridium fallax</name>
    <dbReference type="NCBI Taxonomy" id="1533"/>
    <lineage>
        <taxon>Bacteria</taxon>
        <taxon>Bacillati</taxon>
        <taxon>Bacillota</taxon>
        <taxon>Clostridia</taxon>
        <taxon>Eubacteriales</taxon>
        <taxon>Clostridiaceae</taxon>
        <taxon>Clostridium</taxon>
    </lineage>
</organism>
<feature type="domain" description="ABC transmembrane type-1" evidence="9">
    <location>
        <begin position="19"/>
        <end position="300"/>
    </location>
</feature>
<dbReference type="PANTHER" id="PTHR43394:SF1">
    <property type="entry name" value="ATP-BINDING CASSETTE SUB-FAMILY B MEMBER 10, MITOCHONDRIAL"/>
    <property type="match status" value="1"/>
</dbReference>
<dbReference type="EMBL" id="FQVM01000021">
    <property type="protein sequence ID" value="SHE96879.1"/>
    <property type="molecule type" value="Genomic_DNA"/>
</dbReference>
<dbReference type="Pfam" id="PF00005">
    <property type="entry name" value="ABC_tran"/>
    <property type="match status" value="1"/>
</dbReference>
<dbReference type="PROSITE" id="PS00211">
    <property type="entry name" value="ABC_TRANSPORTER_1"/>
    <property type="match status" value="1"/>
</dbReference>
<dbReference type="PROSITE" id="PS50929">
    <property type="entry name" value="ABC_TM1F"/>
    <property type="match status" value="1"/>
</dbReference>
<dbReference type="InterPro" id="IPR027417">
    <property type="entry name" value="P-loop_NTPase"/>
</dbReference>
<dbReference type="SUPFAM" id="SSF90123">
    <property type="entry name" value="ABC transporter transmembrane region"/>
    <property type="match status" value="1"/>
</dbReference>
<dbReference type="GO" id="GO:0005524">
    <property type="term" value="F:ATP binding"/>
    <property type="evidence" value="ECO:0007669"/>
    <property type="project" value="UniProtKB-KW"/>
</dbReference>
<dbReference type="AlphaFoldDB" id="A0A1M4XTQ3"/>
<evidence type="ECO:0000313" key="11">
    <source>
        <dbReference type="Proteomes" id="UP000184035"/>
    </source>
</evidence>
<dbReference type="GO" id="GO:0015421">
    <property type="term" value="F:ABC-type oligopeptide transporter activity"/>
    <property type="evidence" value="ECO:0007669"/>
    <property type="project" value="TreeGrafter"/>
</dbReference>
<keyword evidence="6 7" id="KW-0472">Membrane</keyword>
<keyword evidence="5 7" id="KW-1133">Transmembrane helix</keyword>
<keyword evidence="3" id="KW-0547">Nucleotide-binding</keyword>
<gene>
    <name evidence="10" type="ORF">SAMN05443638_1215</name>
</gene>
<dbReference type="InterPro" id="IPR003439">
    <property type="entry name" value="ABC_transporter-like_ATP-bd"/>
</dbReference>
<feature type="transmembrane region" description="Helical" evidence="7">
    <location>
        <begin position="58"/>
        <end position="76"/>
    </location>
</feature>
<evidence type="ECO:0000259" key="8">
    <source>
        <dbReference type="PROSITE" id="PS50893"/>
    </source>
</evidence>
<dbReference type="FunFam" id="1.20.1560.10:FF:000127">
    <property type="entry name" value="ABC transporter ATP-binding protein"/>
    <property type="match status" value="1"/>
</dbReference>
<dbReference type="PROSITE" id="PS50893">
    <property type="entry name" value="ABC_TRANSPORTER_2"/>
    <property type="match status" value="1"/>
</dbReference>
<dbReference type="InterPro" id="IPR039421">
    <property type="entry name" value="Type_1_exporter"/>
</dbReference>
<keyword evidence="2 7" id="KW-0812">Transmembrane</keyword>
<evidence type="ECO:0000256" key="2">
    <source>
        <dbReference type="ARBA" id="ARBA00022692"/>
    </source>
</evidence>
<dbReference type="GO" id="GO:0016887">
    <property type="term" value="F:ATP hydrolysis activity"/>
    <property type="evidence" value="ECO:0007669"/>
    <property type="project" value="InterPro"/>
</dbReference>
<evidence type="ECO:0000256" key="4">
    <source>
        <dbReference type="ARBA" id="ARBA00022840"/>
    </source>
</evidence>
<dbReference type="Proteomes" id="UP000184035">
    <property type="component" value="Unassembled WGS sequence"/>
</dbReference>
<sequence length="577" mass="64572">MIELLYNISAGKPKKLYKSIFYTTICNIVNIVPVALSIEVVRTFFEGYVNNGQINFKKLISISIFLFAYLIVMYLSEVPAYRSSYRDAYDLSAKGRAELAEKLRKLPLGYFSNRDPGDLVNMLMGDFTLIETGVSHLVPQALGGVIMPVIAFIGLCFWNLPMAISMFISLPVAVLVLIFSTKVQNKLTEKHMRAKIDAGNRLQEYLNGIRVIKAYNLTGYKFKKLDNSFKNFKDESLRLEVLTGPFALMAVILIRCGLTLMIILGIHLILRGKIDILTFVGFLIIGTRVYDPLTSALYNFFEFRYNSIAGKRIIKLMNEKEMVGGDNAPLNHEIELKNVTFGYNDKPVLKGIDLKLKEGSITALVGPSGCGKTTLIKVISRFYDPDKGVVLFGDKNEKEINSEDLMKNISVVFQDVYLFRDTIKNNIGFGKENATDEEIVNAAKKANAHQFIMKLPKGYDTIVGEGGSTLSGGEKQRVSIARALLKNAPVILLDEATASLDPENELEVQSAINRLIKGRTIVIIAHKLKTIKNADNIVVLNDGRIEEKGTHEQLLDKKGLYNKLWNIQMESGGWRLN</sequence>
<dbReference type="CDD" id="cd07346">
    <property type="entry name" value="ABC_6TM_exporters"/>
    <property type="match status" value="1"/>
</dbReference>
<dbReference type="GO" id="GO:0005886">
    <property type="term" value="C:plasma membrane"/>
    <property type="evidence" value="ECO:0007669"/>
    <property type="project" value="UniProtKB-SubCell"/>
</dbReference>
<protein>
    <submittedName>
        <fullName evidence="10">ATP-binding cassette, subfamily B</fullName>
    </submittedName>
</protein>
<keyword evidence="11" id="KW-1185">Reference proteome</keyword>
<accession>A0A1M4XTQ3</accession>
<feature type="transmembrane region" description="Helical" evidence="7">
    <location>
        <begin position="246"/>
        <end position="270"/>
    </location>
</feature>
<dbReference type="FunFam" id="3.40.50.300:FF:001443">
    <property type="entry name" value="ABC transporter, ATP-binding protein"/>
    <property type="match status" value="1"/>
</dbReference>